<organism evidence="1 2">
    <name type="scientific">Glomerella acutata</name>
    <name type="common">Colletotrichum acutatum</name>
    <dbReference type="NCBI Taxonomy" id="27357"/>
    <lineage>
        <taxon>Eukaryota</taxon>
        <taxon>Fungi</taxon>
        <taxon>Dikarya</taxon>
        <taxon>Ascomycota</taxon>
        <taxon>Pezizomycotina</taxon>
        <taxon>Sordariomycetes</taxon>
        <taxon>Hypocreomycetidae</taxon>
        <taxon>Glomerellales</taxon>
        <taxon>Glomerellaceae</taxon>
        <taxon>Colletotrichum</taxon>
        <taxon>Colletotrichum acutatum species complex</taxon>
    </lineage>
</organism>
<dbReference type="Proteomes" id="UP001244207">
    <property type="component" value="Unassembled WGS sequence"/>
</dbReference>
<proteinExistence type="predicted"/>
<sequence>MSKSPVCLFLSPLIRRGSLSGLLWRVVSGTPLASLGRDVSYFGSLGRGGGQVGRYFGRSRFGRLPMRRQHLCESLRQPLRMDTHDLQTLLPMFPRCARVPMDAVDLVSCHLSHFGKSFSAAVIFPRKPVTKIIPKIENSTWAAGLGGSMPEMEGQSYPSTTIACRTGKKRVRHNYVGGSFAT</sequence>
<dbReference type="EMBL" id="JAHMHS010000017">
    <property type="protein sequence ID" value="KAK1728455.1"/>
    <property type="molecule type" value="Genomic_DNA"/>
</dbReference>
<name>A0AAD8UXP5_GLOAC</name>
<dbReference type="AlphaFoldDB" id="A0AAD8UXP5"/>
<dbReference type="GeneID" id="85391422"/>
<evidence type="ECO:0000313" key="1">
    <source>
        <dbReference type="EMBL" id="KAK1728455.1"/>
    </source>
</evidence>
<accession>A0AAD8UXP5</accession>
<keyword evidence="2" id="KW-1185">Reference proteome</keyword>
<dbReference type="RefSeq" id="XP_060368510.1">
    <property type="nucleotide sequence ID" value="XM_060507523.1"/>
</dbReference>
<gene>
    <name evidence="1" type="ORF">BDZ83DRAFT_609296</name>
</gene>
<reference evidence="1" key="1">
    <citation type="submission" date="2021-12" db="EMBL/GenBank/DDBJ databases">
        <title>Comparative genomics, transcriptomics and evolutionary studies reveal genomic signatures of adaptation to plant cell wall in hemibiotrophic fungi.</title>
        <authorList>
            <consortium name="DOE Joint Genome Institute"/>
            <person name="Baroncelli R."/>
            <person name="Diaz J.F."/>
            <person name="Benocci T."/>
            <person name="Peng M."/>
            <person name="Battaglia E."/>
            <person name="Haridas S."/>
            <person name="Andreopoulos W."/>
            <person name="Labutti K."/>
            <person name="Pangilinan J."/>
            <person name="Floch G.L."/>
            <person name="Makela M.R."/>
            <person name="Henrissat B."/>
            <person name="Grigoriev I.V."/>
            <person name="Crouch J.A."/>
            <person name="De Vries R.P."/>
            <person name="Sukno S.A."/>
            <person name="Thon M.R."/>
        </authorList>
    </citation>
    <scope>NUCLEOTIDE SEQUENCE</scope>
    <source>
        <strain evidence="1">CBS 112980</strain>
    </source>
</reference>
<evidence type="ECO:0000313" key="2">
    <source>
        <dbReference type="Proteomes" id="UP001244207"/>
    </source>
</evidence>
<comment type="caution">
    <text evidence="1">The sequence shown here is derived from an EMBL/GenBank/DDBJ whole genome shotgun (WGS) entry which is preliminary data.</text>
</comment>
<protein>
    <submittedName>
        <fullName evidence="1">Uncharacterized protein</fullName>
    </submittedName>
</protein>